<dbReference type="RefSeq" id="WP_099787140.1">
    <property type="nucleotide sequence ID" value="NZ_JBHLYV010000001.1"/>
</dbReference>
<dbReference type="CDD" id="cd06170">
    <property type="entry name" value="LuxR_C_like"/>
    <property type="match status" value="1"/>
</dbReference>
<dbReference type="OrthoDB" id="9780593at2"/>
<dbReference type="PROSITE" id="PS50110">
    <property type="entry name" value="RESPONSE_REGULATORY"/>
    <property type="match status" value="1"/>
</dbReference>
<evidence type="ECO:0000256" key="1">
    <source>
        <dbReference type="ARBA" id="ARBA00022553"/>
    </source>
</evidence>
<dbReference type="GO" id="GO:0003677">
    <property type="term" value="F:DNA binding"/>
    <property type="evidence" value="ECO:0007669"/>
    <property type="project" value="UniProtKB-KW"/>
</dbReference>
<dbReference type="PANTHER" id="PTHR43214:SF41">
    <property type="entry name" value="NITRATE_NITRITE RESPONSE REGULATOR PROTEIN NARP"/>
    <property type="match status" value="1"/>
</dbReference>
<organism evidence="8 9">
    <name type="scientific">Massilia eurypsychrophila</name>
    <dbReference type="NCBI Taxonomy" id="1485217"/>
    <lineage>
        <taxon>Bacteria</taxon>
        <taxon>Pseudomonadati</taxon>
        <taxon>Pseudomonadota</taxon>
        <taxon>Betaproteobacteria</taxon>
        <taxon>Burkholderiales</taxon>
        <taxon>Oxalobacteraceae</taxon>
        <taxon>Telluria group</taxon>
        <taxon>Massilia</taxon>
    </lineage>
</organism>
<keyword evidence="4" id="KW-0804">Transcription</keyword>
<sequence length="210" mass="22936">MIRLVIADDHAIVRGGLKQIFALVADLDVVGEAVNGSEVLDCVRLQQFDLLLLDLNMPGISGADLIRRVKAHRSDLPLLVLSMHNEPPVAARMLRAGANGYITKDCEPDILLAAIRKVAANGRFIAPELAEQMVFDVISTAPRPPHSLLSNREFEVFGLLSSGKSVNQIAAQLAISNKTVSTHKVRLMEKMNLSNMADLLRYAIEYNVTG</sequence>
<evidence type="ECO:0000313" key="9">
    <source>
        <dbReference type="Proteomes" id="UP000230390"/>
    </source>
</evidence>
<keyword evidence="3 8" id="KW-0238">DNA-binding</keyword>
<dbReference type="SMART" id="SM00421">
    <property type="entry name" value="HTH_LUXR"/>
    <property type="match status" value="1"/>
</dbReference>
<gene>
    <name evidence="8" type="ORF">CR105_03955</name>
</gene>
<dbReference type="Gene3D" id="3.40.50.2300">
    <property type="match status" value="1"/>
</dbReference>
<dbReference type="Proteomes" id="UP000230390">
    <property type="component" value="Unassembled WGS sequence"/>
</dbReference>
<reference evidence="8 9" key="1">
    <citation type="submission" date="2017-10" db="EMBL/GenBank/DDBJ databases">
        <title>Massilia psychrophilum sp. nov., a novel purple-pigmented bacterium isolated from Tianshan glacier, Xinjiang Municipality, China.</title>
        <authorList>
            <person name="Wang H."/>
        </authorList>
    </citation>
    <scope>NUCLEOTIDE SEQUENCE [LARGE SCALE GENOMIC DNA]</scope>
    <source>
        <strain evidence="8 9">JCM 30074</strain>
    </source>
</reference>
<dbReference type="InterPro" id="IPR039420">
    <property type="entry name" value="WalR-like"/>
</dbReference>
<proteinExistence type="predicted"/>
<evidence type="ECO:0000256" key="3">
    <source>
        <dbReference type="ARBA" id="ARBA00023125"/>
    </source>
</evidence>
<keyword evidence="2" id="KW-0805">Transcription regulation</keyword>
<dbReference type="InterPro" id="IPR001789">
    <property type="entry name" value="Sig_transdc_resp-reg_receiver"/>
</dbReference>
<evidence type="ECO:0000256" key="4">
    <source>
        <dbReference type="ARBA" id="ARBA00023163"/>
    </source>
</evidence>
<dbReference type="PANTHER" id="PTHR43214">
    <property type="entry name" value="TWO-COMPONENT RESPONSE REGULATOR"/>
    <property type="match status" value="1"/>
</dbReference>
<comment type="caution">
    <text evidence="8">The sequence shown here is derived from an EMBL/GenBank/DDBJ whole genome shotgun (WGS) entry which is preliminary data.</text>
</comment>
<dbReference type="SMART" id="SM00448">
    <property type="entry name" value="REC"/>
    <property type="match status" value="1"/>
</dbReference>
<dbReference type="Pfam" id="PF00196">
    <property type="entry name" value="GerE"/>
    <property type="match status" value="1"/>
</dbReference>
<evidence type="ECO:0000256" key="2">
    <source>
        <dbReference type="ARBA" id="ARBA00023015"/>
    </source>
</evidence>
<evidence type="ECO:0000256" key="5">
    <source>
        <dbReference type="PROSITE-ProRule" id="PRU00169"/>
    </source>
</evidence>
<accession>A0A2G8TJM5</accession>
<dbReference type="PRINTS" id="PR00038">
    <property type="entry name" value="HTHLUXR"/>
</dbReference>
<dbReference type="AlphaFoldDB" id="A0A2G8TJM5"/>
<dbReference type="EMBL" id="PDOC01000002">
    <property type="protein sequence ID" value="PIL46250.1"/>
    <property type="molecule type" value="Genomic_DNA"/>
</dbReference>
<feature type="modified residue" description="4-aspartylphosphate" evidence="5">
    <location>
        <position position="54"/>
    </location>
</feature>
<dbReference type="InterPro" id="IPR058245">
    <property type="entry name" value="NreC/VraR/RcsB-like_REC"/>
</dbReference>
<dbReference type="GO" id="GO:0006355">
    <property type="term" value="P:regulation of DNA-templated transcription"/>
    <property type="evidence" value="ECO:0007669"/>
    <property type="project" value="InterPro"/>
</dbReference>
<dbReference type="InterPro" id="IPR011006">
    <property type="entry name" value="CheY-like_superfamily"/>
</dbReference>
<evidence type="ECO:0000259" key="6">
    <source>
        <dbReference type="PROSITE" id="PS50043"/>
    </source>
</evidence>
<dbReference type="PROSITE" id="PS00622">
    <property type="entry name" value="HTH_LUXR_1"/>
    <property type="match status" value="1"/>
</dbReference>
<evidence type="ECO:0000313" key="8">
    <source>
        <dbReference type="EMBL" id="PIL46250.1"/>
    </source>
</evidence>
<feature type="domain" description="Response regulatory" evidence="7">
    <location>
        <begin position="3"/>
        <end position="119"/>
    </location>
</feature>
<dbReference type="GO" id="GO:0000160">
    <property type="term" value="P:phosphorelay signal transduction system"/>
    <property type="evidence" value="ECO:0007669"/>
    <property type="project" value="InterPro"/>
</dbReference>
<keyword evidence="9" id="KW-1185">Reference proteome</keyword>
<name>A0A2G8TJM5_9BURK</name>
<dbReference type="SUPFAM" id="SSF52172">
    <property type="entry name" value="CheY-like"/>
    <property type="match status" value="1"/>
</dbReference>
<feature type="domain" description="HTH luxR-type" evidence="6">
    <location>
        <begin position="142"/>
        <end position="207"/>
    </location>
</feature>
<dbReference type="InterPro" id="IPR016032">
    <property type="entry name" value="Sig_transdc_resp-reg_C-effctor"/>
</dbReference>
<keyword evidence="1 5" id="KW-0597">Phosphoprotein</keyword>
<protein>
    <submittedName>
        <fullName evidence="8">DNA-binding response regulator</fullName>
    </submittedName>
</protein>
<dbReference type="SUPFAM" id="SSF46894">
    <property type="entry name" value="C-terminal effector domain of the bipartite response regulators"/>
    <property type="match status" value="1"/>
</dbReference>
<dbReference type="Pfam" id="PF00072">
    <property type="entry name" value="Response_reg"/>
    <property type="match status" value="1"/>
</dbReference>
<dbReference type="InterPro" id="IPR000792">
    <property type="entry name" value="Tscrpt_reg_LuxR_C"/>
</dbReference>
<dbReference type="CDD" id="cd17535">
    <property type="entry name" value="REC_NarL-like"/>
    <property type="match status" value="1"/>
</dbReference>
<evidence type="ECO:0000259" key="7">
    <source>
        <dbReference type="PROSITE" id="PS50110"/>
    </source>
</evidence>
<dbReference type="PROSITE" id="PS50043">
    <property type="entry name" value="HTH_LUXR_2"/>
    <property type="match status" value="1"/>
</dbReference>